<evidence type="ECO:0000256" key="2">
    <source>
        <dbReference type="ARBA" id="ARBA00022448"/>
    </source>
</evidence>
<dbReference type="InterPro" id="IPR037066">
    <property type="entry name" value="Plug_dom_sf"/>
</dbReference>
<dbReference type="PANTHER" id="PTHR30069">
    <property type="entry name" value="TONB-DEPENDENT OUTER MEMBRANE RECEPTOR"/>
    <property type="match status" value="1"/>
</dbReference>
<dbReference type="InterPro" id="IPR036942">
    <property type="entry name" value="Beta-barrel_TonB_sf"/>
</dbReference>
<evidence type="ECO:0000256" key="1">
    <source>
        <dbReference type="ARBA" id="ARBA00004571"/>
    </source>
</evidence>
<evidence type="ECO:0000256" key="4">
    <source>
        <dbReference type="ARBA" id="ARBA00022692"/>
    </source>
</evidence>
<dbReference type="InterPro" id="IPR023996">
    <property type="entry name" value="TonB-dep_OMP_SusC/RagA"/>
</dbReference>
<reference evidence="15 16" key="1">
    <citation type="submission" date="2023-09" db="EMBL/GenBank/DDBJ databases">
        <authorList>
            <person name="Rey-Velasco X."/>
        </authorList>
    </citation>
    <scope>NUCLEOTIDE SEQUENCE [LARGE SCALE GENOMIC DNA]</scope>
    <source>
        <strain evidence="15 16">F388</strain>
    </source>
</reference>
<dbReference type="Gene3D" id="2.60.40.1120">
    <property type="entry name" value="Carboxypeptidase-like, regulatory domain"/>
    <property type="match status" value="1"/>
</dbReference>
<evidence type="ECO:0000313" key="16">
    <source>
        <dbReference type="Proteomes" id="UP001255246"/>
    </source>
</evidence>
<evidence type="ECO:0000256" key="7">
    <source>
        <dbReference type="ARBA" id="ARBA00023136"/>
    </source>
</evidence>
<dbReference type="Pfam" id="PF00593">
    <property type="entry name" value="TonB_dep_Rec_b-barrel"/>
    <property type="match status" value="1"/>
</dbReference>
<keyword evidence="4 10" id="KW-0812">Transmembrane</keyword>
<dbReference type="Gene3D" id="2.40.170.20">
    <property type="entry name" value="TonB-dependent receptor, beta-barrel domain"/>
    <property type="match status" value="1"/>
</dbReference>
<evidence type="ECO:0000256" key="10">
    <source>
        <dbReference type="PROSITE-ProRule" id="PRU01360"/>
    </source>
</evidence>
<accession>A0ABU3ACL4</accession>
<feature type="chain" id="PRO_5045056631" evidence="12">
    <location>
        <begin position="23"/>
        <end position="1101"/>
    </location>
</feature>
<evidence type="ECO:0000256" key="3">
    <source>
        <dbReference type="ARBA" id="ARBA00022452"/>
    </source>
</evidence>
<evidence type="ECO:0000259" key="14">
    <source>
        <dbReference type="Pfam" id="PF07715"/>
    </source>
</evidence>
<feature type="domain" description="TonB-dependent receptor-like beta-barrel" evidence="13">
    <location>
        <begin position="470"/>
        <end position="944"/>
    </location>
</feature>
<evidence type="ECO:0000256" key="5">
    <source>
        <dbReference type="ARBA" id="ARBA00022729"/>
    </source>
</evidence>
<dbReference type="InterPro" id="IPR012910">
    <property type="entry name" value="Plug_dom"/>
</dbReference>
<feature type="signal peptide" evidence="12">
    <location>
        <begin position="1"/>
        <end position="22"/>
    </location>
</feature>
<keyword evidence="9 10" id="KW-0998">Cell outer membrane</keyword>
<evidence type="ECO:0000256" key="8">
    <source>
        <dbReference type="ARBA" id="ARBA00023170"/>
    </source>
</evidence>
<dbReference type="Pfam" id="PF13715">
    <property type="entry name" value="CarbopepD_reg_2"/>
    <property type="match status" value="1"/>
</dbReference>
<name>A0ABU3ACL4_9FLAO</name>
<dbReference type="Gene3D" id="2.170.130.10">
    <property type="entry name" value="TonB-dependent receptor, plug domain"/>
    <property type="match status" value="1"/>
</dbReference>
<feature type="domain" description="TonB-dependent receptor plug" evidence="14">
    <location>
        <begin position="117"/>
        <end position="253"/>
    </location>
</feature>
<keyword evidence="5 12" id="KW-0732">Signal</keyword>
<organism evidence="15 16">
    <name type="scientific">Croceitalea rosinachiae</name>
    <dbReference type="NCBI Taxonomy" id="3075596"/>
    <lineage>
        <taxon>Bacteria</taxon>
        <taxon>Pseudomonadati</taxon>
        <taxon>Bacteroidota</taxon>
        <taxon>Flavobacteriia</taxon>
        <taxon>Flavobacteriales</taxon>
        <taxon>Flavobacteriaceae</taxon>
        <taxon>Croceitalea</taxon>
    </lineage>
</organism>
<keyword evidence="8" id="KW-0675">Receptor</keyword>
<dbReference type="NCBIfam" id="TIGR04056">
    <property type="entry name" value="OMP_RagA_SusC"/>
    <property type="match status" value="1"/>
</dbReference>
<gene>
    <name evidence="15" type="ORF">RM706_12850</name>
</gene>
<keyword evidence="3 10" id="KW-1134">Transmembrane beta strand</keyword>
<comment type="caution">
    <text evidence="15">The sequence shown here is derived from an EMBL/GenBank/DDBJ whole genome shotgun (WGS) entry which is preliminary data.</text>
</comment>
<protein>
    <submittedName>
        <fullName evidence="15">SusC/RagA family TonB-linked outer membrane protein</fullName>
    </submittedName>
</protein>
<dbReference type="Pfam" id="PF07715">
    <property type="entry name" value="Plug"/>
    <property type="match status" value="1"/>
</dbReference>
<keyword evidence="7 10" id="KW-0472">Membrane</keyword>
<dbReference type="InterPro" id="IPR000531">
    <property type="entry name" value="Beta-barrel_TonB"/>
</dbReference>
<comment type="subcellular location">
    <subcellularLocation>
        <location evidence="1 10">Cell outer membrane</location>
        <topology evidence="1 10">Multi-pass membrane protein</topology>
    </subcellularLocation>
</comment>
<dbReference type="PROSITE" id="PS52016">
    <property type="entry name" value="TONB_DEPENDENT_REC_3"/>
    <property type="match status" value="1"/>
</dbReference>
<sequence>MRTKLNGILTLLLAFVVHLSFAQDKTISGTVTDTDGLPLPGVNIVVEGTSNGTQTDFDGNYSITASSGQSLLFTYIGQRDVRRTVGAGTTIDVQMEEDAQALEEVVVTALGIKREKKALGYAVAEVGQEALESRSTGDVARVLNGKVAGLQITNQSGLAGSGTNIVIRGLSSFSGSNQALFIVDGVPFNSNTSAVSASTNVAGGQDDNRNSFLEGNSGSSRFLDLDPNSIESVNVLKGLAAANLYGSLGRNGVILITTKGGSSAGQGPSKNEITVNSSFFFDEISNLPDYQNEFGNGGDQLFQPFFSNYGSSFSRGNVASFENDPGVDNATQTIPHPFSQFNSAALRDAFPEFQDARLGYQPYRSVEGFFKRGTTASTNINFRKSSDDGKTSFNLNYGNLQQKGFTPGNSLTRNTFGVGGRAELNNKFSVNGTINFARTAFKSPPVAAATGGTAAGQQSSSLFSNLFFTPRSVDLLGQPFQNPITGGSVYYRTGNDIQNPLWTVNNAGVTQDTNRVFGQAQLAYAINDNLNLSYRAGLDFSSELNSNFQNRGGVDGGARLLSGVYQTFTNDNTIFDHNLVLTGQYDLTSKVGLNFTTGATSRRELFERNGANSDGQQVFGVLRHFNFANTQPIQLTTERNIVGVYAQTEVDYDDWVFLTLAGRNDWVSNFDKSNRSIFYPSASISILPTQVIDGLKGKALSYLKLRGGIGTSANFETQSPFPVATVVNLDVQEFQDGGGNNLISQRLGATLGNPNLEPETLQEIEVGLESRWWDNRINLDVSLFTRVTSDLIIQQPLDPATGFTQTNTNIGEVTNDGIEVALGVDVFRAKNPGGFSWNSSVNFTALDPVVTDLGQDTEQIVYSGFSNLGNAAITGEPLGVLFGTRIERDDDGNLIVDSRGDYQSATEDGIIGDPNPDFTANFINSVSYKNFSLNWQLSYQQGGDISSATIGTLLARGVTTDTEDRLGSFILPGVNVVRDGDGNITSSTPNTTQISGFDLYFRNLSGFFGKREAAVYDATHIRLQEASFSYALPSKFLDRTPFGSLTFTVSGRNLFLHTFNMPEGINFDPNVNGLGVGNGSGFDFLAGPASRSYGFGVKATF</sequence>
<evidence type="ECO:0000256" key="9">
    <source>
        <dbReference type="ARBA" id="ARBA00023237"/>
    </source>
</evidence>
<evidence type="ECO:0000256" key="6">
    <source>
        <dbReference type="ARBA" id="ARBA00023077"/>
    </source>
</evidence>
<dbReference type="InterPro" id="IPR008969">
    <property type="entry name" value="CarboxyPept-like_regulatory"/>
</dbReference>
<dbReference type="EMBL" id="JAVRHR010000003">
    <property type="protein sequence ID" value="MDT0607928.1"/>
    <property type="molecule type" value="Genomic_DNA"/>
</dbReference>
<dbReference type="SUPFAM" id="SSF49464">
    <property type="entry name" value="Carboxypeptidase regulatory domain-like"/>
    <property type="match status" value="1"/>
</dbReference>
<dbReference type="Proteomes" id="UP001255246">
    <property type="component" value="Unassembled WGS sequence"/>
</dbReference>
<comment type="similarity">
    <text evidence="10 11">Belongs to the TonB-dependent receptor family.</text>
</comment>
<evidence type="ECO:0000313" key="15">
    <source>
        <dbReference type="EMBL" id="MDT0607928.1"/>
    </source>
</evidence>
<evidence type="ECO:0000256" key="12">
    <source>
        <dbReference type="SAM" id="SignalP"/>
    </source>
</evidence>
<keyword evidence="16" id="KW-1185">Reference proteome</keyword>
<dbReference type="RefSeq" id="WP_311352161.1">
    <property type="nucleotide sequence ID" value="NZ_JAVRHR010000003.1"/>
</dbReference>
<evidence type="ECO:0000256" key="11">
    <source>
        <dbReference type="RuleBase" id="RU003357"/>
    </source>
</evidence>
<dbReference type="InterPro" id="IPR039426">
    <property type="entry name" value="TonB-dep_rcpt-like"/>
</dbReference>
<dbReference type="PANTHER" id="PTHR30069:SF29">
    <property type="entry name" value="HEMOGLOBIN AND HEMOGLOBIN-HAPTOGLOBIN-BINDING PROTEIN 1-RELATED"/>
    <property type="match status" value="1"/>
</dbReference>
<evidence type="ECO:0000259" key="13">
    <source>
        <dbReference type="Pfam" id="PF00593"/>
    </source>
</evidence>
<proteinExistence type="inferred from homology"/>
<keyword evidence="6 11" id="KW-0798">TonB box</keyword>
<dbReference type="SUPFAM" id="SSF56935">
    <property type="entry name" value="Porins"/>
    <property type="match status" value="1"/>
</dbReference>
<keyword evidence="2 10" id="KW-0813">Transport</keyword>